<name>A0A495JRG6_9ACTN</name>
<comment type="caution">
    <text evidence="1">The sequence shown here is derived from an EMBL/GenBank/DDBJ whole genome shotgun (WGS) entry which is preliminary data.</text>
</comment>
<evidence type="ECO:0008006" key="3">
    <source>
        <dbReference type="Google" id="ProtNLM"/>
    </source>
</evidence>
<organism evidence="1 2">
    <name type="scientific">Micromonospora pisi</name>
    <dbReference type="NCBI Taxonomy" id="589240"/>
    <lineage>
        <taxon>Bacteria</taxon>
        <taxon>Bacillati</taxon>
        <taxon>Actinomycetota</taxon>
        <taxon>Actinomycetes</taxon>
        <taxon>Micromonosporales</taxon>
        <taxon>Micromonosporaceae</taxon>
        <taxon>Micromonospora</taxon>
    </lineage>
</organism>
<gene>
    <name evidence="1" type="ORF">BDK92_5953</name>
</gene>
<dbReference type="Gene3D" id="3.90.1200.10">
    <property type="match status" value="1"/>
</dbReference>
<dbReference type="InterPro" id="IPR011009">
    <property type="entry name" value="Kinase-like_dom_sf"/>
</dbReference>
<dbReference type="RefSeq" id="WP_246017316.1">
    <property type="nucleotide sequence ID" value="NZ_RBKT01000001.1"/>
</dbReference>
<protein>
    <recommendedName>
        <fullName evidence="3">Aminoglycoside phosphotransferase</fullName>
    </recommendedName>
</protein>
<dbReference type="Proteomes" id="UP000277671">
    <property type="component" value="Unassembled WGS sequence"/>
</dbReference>
<dbReference type="EMBL" id="RBKT01000001">
    <property type="protein sequence ID" value="RKR91553.1"/>
    <property type="molecule type" value="Genomic_DNA"/>
</dbReference>
<accession>A0A495JRG6</accession>
<evidence type="ECO:0000313" key="1">
    <source>
        <dbReference type="EMBL" id="RKR91553.1"/>
    </source>
</evidence>
<reference evidence="1 2" key="1">
    <citation type="submission" date="2018-10" db="EMBL/GenBank/DDBJ databases">
        <title>Sequencing the genomes of 1000 actinobacteria strains.</title>
        <authorList>
            <person name="Klenk H.-P."/>
        </authorList>
    </citation>
    <scope>NUCLEOTIDE SEQUENCE [LARGE SCALE GENOMIC DNA]</scope>
    <source>
        <strain evidence="1 2">DSM 45175</strain>
    </source>
</reference>
<proteinExistence type="predicted"/>
<evidence type="ECO:0000313" key="2">
    <source>
        <dbReference type="Proteomes" id="UP000277671"/>
    </source>
</evidence>
<dbReference type="SUPFAM" id="SSF56112">
    <property type="entry name" value="Protein kinase-like (PK-like)"/>
    <property type="match status" value="1"/>
</dbReference>
<sequence length="347" mass="38348">MSEPIEDLIRPGWSVEPLGHNPFNAATGGIWRVRRDTGTAILKIAAPPRPPGNHPPHWATSDDPGHWNYWRREPLAYRSGLAATAYAPAGVRAPVLLDTVERGDGSVALWLEDVAGRPGMECSPEQLGDLGHRLGVAHAAWLGRSPGQGWLARDWLRAYTLSRPVPEPQRWDHPVAVRSWPAELRDGLRLLWERRHDVLAATDELPRTLSHHDVWPMNLIVAADGPVLFDWSFVGPGPIGEDAANLILDTFFDGLVGVDLLDEVVSAVLAGYQRGLAPAVDAEVVRRAVALCAAAKYFWLAPGMIGALARRDTDRSQHYDSRDDLSMFAGRRRVLELLMAWFRLALP</sequence>
<dbReference type="AlphaFoldDB" id="A0A495JRG6"/>
<keyword evidence="2" id="KW-1185">Reference proteome</keyword>